<feature type="transmembrane region" description="Helical" evidence="1">
    <location>
        <begin position="384"/>
        <end position="404"/>
    </location>
</feature>
<organism evidence="2 3">
    <name type="scientific">Patella caerulea</name>
    <name type="common">Rayed Mediterranean limpet</name>
    <dbReference type="NCBI Taxonomy" id="87958"/>
    <lineage>
        <taxon>Eukaryota</taxon>
        <taxon>Metazoa</taxon>
        <taxon>Spiralia</taxon>
        <taxon>Lophotrochozoa</taxon>
        <taxon>Mollusca</taxon>
        <taxon>Gastropoda</taxon>
        <taxon>Patellogastropoda</taxon>
        <taxon>Patelloidea</taxon>
        <taxon>Patellidae</taxon>
        <taxon>Patella</taxon>
    </lineage>
</organism>
<keyword evidence="1" id="KW-0472">Membrane</keyword>
<dbReference type="EMBL" id="JAZGQO010000021">
    <property type="protein sequence ID" value="KAK6166219.1"/>
    <property type="molecule type" value="Genomic_DNA"/>
</dbReference>
<evidence type="ECO:0000256" key="1">
    <source>
        <dbReference type="SAM" id="Phobius"/>
    </source>
</evidence>
<feature type="transmembrane region" description="Helical" evidence="1">
    <location>
        <begin position="327"/>
        <end position="344"/>
    </location>
</feature>
<feature type="transmembrane region" description="Helical" evidence="1">
    <location>
        <begin position="116"/>
        <end position="135"/>
    </location>
</feature>
<feature type="transmembrane region" description="Helical" evidence="1">
    <location>
        <begin position="260"/>
        <end position="281"/>
    </location>
</feature>
<comment type="caution">
    <text evidence="2">The sequence shown here is derived from an EMBL/GenBank/DDBJ whole genome shotgun (WGS) entry which is preliminary data.</text>
</comment>
<dbReference type="AlphaFoldDB" id="A0AAN8IY57"/>
<keyword evidence="3" id="KW-1185">Reference proteome</keyword>
<name>A0AAN8IY57_PATCE</name>
<dbReference type="InterPro" id="IPR050327">
    <property type="entry name" value="Proton-linked_MCT"/>
</dbReference>
<dbReference type="Gene3D" id="1.20.1250.20">
    <property type="entry name" value="MFS general substrate transporter like domains"/>
    <property type="match status" value="1"/>
</dbReference>
<keyword evidence="1" id="KW-1133">Transmembrane helix</keyword>
<feature type="transmembrane region" description="Helical" evidence="1">
    <location>
        <begin position="350"/>
        <end position="372"/>
    </location>
</feature>
<protein>
    <submittedName>
        <fullName evidence="2">Uncharacterized protein</fullName>
    </submittedName>
</protein>
<dbReference type="Proteomes" id="UP001347796">
    <property type="component" value="Unassembled WGS sequence"/>
</dbReference>
<proteinExistence type="predicted"/>
<accession>A0AAN8IY57</accession>
<feature type="transmembrane region" description="Helical" evidence="1">
    <location>
        <begin position="141"/>
        <end position="162"/>
    </location>
</feature>
<sequence>MNKCDSKCRPHDVDGNILPAEEEVLVLDIIEDSKNTCSRIYKSRPVSEWVLLMACCVCNSLMIGYSYGMGALFLEMKESFNSTRAETATVQSITIGIMNCGGLISPLIASIIGIGNTLLIGTSIACLAIVCGFFVDTIHLLVVVIGVIGGLGLCNIFICMFVAIGKIFKQSYQLALAALILSGGVGYFIFPYINVLILKTYSWRGVFLIHTGLLLHCIPLALYIRILLPKDLSNHKENKSCFSNTYFESHVSLWKDSLHVTFFICLVLRSVPLGLVTYFMLDIAVYKNFSSVDGSIFLSAVGFGNIMGRVLILVTRGVVKISPVIEYALHIIFTGMALFLLGIGKDFGLIIASCTIFGLGYGLLTSTSNIAVFDIAGANRYPTALGISNTGVGIGFGIAGPIGGVIKDNVESYDHILFGFAIVCTLSGLWLLVVACFRSKMNKGSN</sequence>
<dbReference type="SUPFAM" id="SSF103473">
    <property type="entry name" value="MFS general substrate transporter"/>
    <property type="match status" value="1"/>
</dbReference>
<dbReference type="InterPro" id="IPR011701">
    <property type="entry name" value="MFS"/>
</dbReference>
<evidence type="ECO:0000313" key="2">
    <source>
        <dbReference type="EMBL" id="KAK6166219.1"/>
    </source>
</evidence>
<dbReference type="InterPro" id="IPR036259">
    <property type="entry name" value="MFS_trans_sf"/>
</dbReference>
<feature type="transmembrane region" description="Helical" evidence="1">
    <location>
        <begin position="205"/>
        <end position="228"/>
    </location>
</feature>
<feature type="transmembrane region" description="Helical" evidence="1">
    <location>
        <begin position="416"/>
        <end position="437"/>
    </location>
</feature>
<keyword evidence="1" id="KW-0812">Transmembrane</keyword>
<reference evidence="2 3" key="1">
    <citation type="submission" date="2024-01" db="EMBL/GenBank/DDBJ databases">
        <title>The genome of the rayed Mediterranean limpet Patella caerulea (Linnaeus, 1758).</title>
        <authorList>
            <person name="Anh-Thu Weber A."/>
            <person name="Halstead-Nussloch G."/>
        </authorList>
    </citation>
    <scope>NUCLEOTIDE SEQUENCE [LARGE SCALE GENOMIC DNA]</scope>
    <source>
        <strain evidence="2">AATW-2023a</strain>
        <tissue evidence="2">Whole specimen</tissue>
    </source>
</reference>
<evidence type="ECO:0000313" key="3">
    <source>
        <dbReference type="Proteomes" id="UP001347796"/>
    </source>
</evidence>
<gene>
    <name evidence="2" type="ORF">SNE40_022968</name>
</gene>
<dbReference type="PANTHER" id="PTHR11360">
    <property type="entry name" value="MONOCARBOXYLATE TRANSPORTER"/>
    <property type="match status" value="1"/>
</dbReference>
<feature type="transmembrane region" description="Helical" evidence="1">
    <location>
        <begin position="174"/>
        <end position="193"/>
    </location>
</feature>
<feature type="transmembrane region" description="Helical" evidence="1">
    <location>
        <begin position="296"/>
        <end position="315"/>
    </location>
</feature>
<dbReference type="PANTHER" id="PTHR11360:SF284">
    <property type="entry name" value="EG:103B4.3 PROTEIN-RELATED"/>
    <property type="match status" value="1"/>
</dbReference>
<dbReference type="Pfam" id="PF07690">
    <property type="entry name" value="MFS_1"/>
    <property type="match status" value="1"/>
</dbReference>
<dbReference type="GO" id="GO:0022857">
    <property type="term" value="F:transmembrane transporter activity"/>
    <property type="evidence" value="ECO:0007669"/>
    <property type="project" value="InterPro"/>
</dbReference>
<feature type="transmembrane region" description="Helical" evidence="1">
    <location>
        <begin position="88"/>
        <end position="109"/>
    </location>
</feature>
<feature type="transmembrane region" description="Helical" evidence="1">
    <location>
        <begin position="49"/>
        <end position="68"/>
    </location>
</feature>